<dbReference type="PaxDb" id="411902-CLOBOL_02524"/>
<name>A8RPN8_ENTBW</name>
<dbReference type="HOGENOM" id="CLU_1755627_0_0_9"/>
<gene>
    <name evidence="1" type="ORF">CLOBOL_02524</name>
</gene>
<reference evidence="1 2" key="2">
    <citation type="submission" date="2007-09" db="EMBL/GenBank/DDBJ databases">
        <title>Draft genome sequence of Clostridium bolteae (ATCC BAA-613).</title>
        <authorList>
            <person name="Sudarsanam P."/>
            <person name="Ley R."/>
            <person name="Guruge J."/>
            <person name="Turnbaugh P.J."/>
            <person name="Mahowald M."/>
            <person name="Liep D."/>
            <person name="Gordon J."/>
        </authorList>
    </citation>
    <scope>NUCLEOTIDE SEQUENCE [LARGE SCALE GENOMIC DNA]</scope>
    <source>
        <strain evidence="2">ATCC BAA-613 / DSM 15670 / CCUG 46953 / JCM 12243 / WAL 16351</strain>
    </source>
</reference>
<evidence type="ECO:0000313" key="1">
    <source>
        <dbReference type="EMBL" id="EDP17452.1"/>
    </source>
</evidence>
<dbReference type="Proteomes" id="UP000005396">
    <property type="component" value="Unassembled WGS sequence"/>
</dbReference>
<proteinExistence type="predicted"/>
<reference evidence="1 2" key="1">
    <citation type="submission" date="2007-08" db="EMBL/GenBank/DDBJ databases">
        <authorList>
            <person name="Fulton L."/>
            <person name="Clifton S."/>
            <person name="Fulton B."/>
            <person name="Xu J."/>
            <person name="Minx P."/>
            <person name="Pepin K.H."/>
            <person name="Johnson M."/>
            <person name="Thiruvilangam P."/>
            <person name="Bhonagiri V."/>
            <person name="Nash W.E."/>
            <person name="Mardis E.R."/>
            <person name="Wilson R.K."/>
        </authorList>
    </citation>
    <scope>NUCLEOTIDE SEQUENCE [LARGE SCALE GENOMIC DNA]</scope>
    <source>
        <strain evidence="2">ATCC BAA-613 / DSM 15670 / CCUG 46953 / JCM 12243 / WAL 16351</strain>
    </source>
</reference>
<comment type="caution">
    <text evidence="1">The sequence shown here is derived from an EMBL/GenBank/DDBJ whole genome shotgun (WGS) entry which is preliminary data.</text>
</comment>
<sequence length="149" mass="17069">MGYYDHRREMLDRRAGEGSLTLSCMFTPRSRVLAFGRHPRVLDLPCSVQSYYDVTGSGGNVYLVKRLAYFEEFLRYAGTEYFFVEAGYLAGQDRALQMIEDMIAEGSLSDIHYEWGNMTARVTLDAGPPDDSQQALEEFRENYSMTELD</sequence>
<dbReference type="EMBL" id="ABCC02000023">
    <property type="protein sequence ID" value="EDP17452.1"/>
    <property type="molecule type" value="Genomic_DNA"/>
</dbReference>
<organism evidence="1 2">
    <name type="scientific">Enterocloster bolteae (strain ATCC BAA-613 / DSM 15670 / CCUG 46953 / JCM 12243 / WAL 16351)</name>
    <name type="common">Clostridium bolteae</name>
    <dbReference type="NCBI Taxonomy" id="411902"/>
    <lineage>
        <taxon>Bacteria</taxon>
        <taxon>Bacillati</taxon>
        <taxon>Bacillota</taxon>
        <taxon>Clostridia</taxon>
        <taxon>Lachnospirales</taxon>
        <taxon>Lachnospiraceae</taxon>
        <taxon>Enterocloster</taxon>
    </lineage>
</organism>
<evidence type="ECO:0000313" key="2">
    <source>
        <dbReference type="Proteomes" id="UP000005396"/>
    </source>
</evidence>
<accession>A8RPN8</accession>
<dbReference type="eggNOG" id="ENOG502Z9QS">
    <property type="taxonomic scope" value="Bacteria"/>
</dbReference>
<dbReference type="AlphaFoldDB" id="A8RPN8"/>
<protein>
    <submittedName>
        <fullName evidence="1">Uncharacterized protein</fullName>
    </submittedName>
</protein>